<reference evidence="1" key="1">
    <citation type="submission" date="2020-07" db="EMBL/GenBank/DDBJ databases">
        <title>Multicomponent nature underlies the extraordinary mechanical properties of spider dragline silk.</title>
        <authorList>
            <person name="Kono N."/>
            <person name="Nakamura H."/>
            <person name="Mori M."/>
            <person name="Yoshida Y."/>
            <person name="Ohtoshi R."/>
            <person name="Malay A.D."/>
            <person name="Moran D.A.P."/>
            <person name="Tomita M."/>
            <person name="Numata K."/>
            <person name="Arakawa K."/>
        </authorList>
    </citation>
    <scope>NUCLEOTIDE SEQUENCE</scope>
</reference>
<comment type="caution">
    <text evidence="1">The sequence shown here is derived from an EMBL/GenBank/DDBJ whole genome shotgun (WGS) entry which is preliminary data.</text>
</comment>
<keyword evidence="2" id="KW-1185">Reference proteome</keyword>
<dbReference type="EMBL" id="BMAO01008191">
    <property type="protein sequence ID" value="GFR21576.1"/>
    <property type="molecule type" value="Genomic_DNA"/>
</dbReference>
<name>A0A8X6JXK8_TRICU</name>
<dbReference type="Proteomes" id="UP000887116">
    <property type="component" value="Unassembled WGS sequence"/>
</dbReference>
<evidence type="ECO:0000313" key="1">
    <source>
        <dbReference type="EMBL" id="GFR21576.1"/>
    </source>
</evidence>
<proteinExistence type="predicted"/>
<gene>
    <name evidence="1" type="ORF">TNCT_462731</name>
</gene>
<evidence type="ECO:0000313" key="2">
    <source>
        <dbReference type="Proteomes" id="UP000887116"/>
    </source>
</evidence>
<protein>
    <submittedName>
        <fullName evidence="1">Uncharacterized protein</fullName>
    </submittedName>
</protein>
<sequence>MERYTSYGTSTAQILTAGDNHLCINVATFTRGRDLRVKNATPLSETYPFRMPRFAYVKCGANANLTKTCFSISDHASYECPALLFKMTNEPIYNSHLSSLVKVR</sequence>
<dbReference type="AlphaFoldDB" id="A0A8X6JXK8"/>
<accession>A0A8X6JXK8</accession>
<organism evidence="1 2">
    <name type="scientific">Trichonephila clavata</name>
    <name type="common">Joro spider</name>
    <name type="synonym">Nephila clavata</name>
    <dbReference type="NCBI Taxonomy" id="2740835"/>
    <lineage>
        <taxon>Eukaryota</taxon>
        <taxon>Metazoa</taxon>
        <taxon>Ecdysozoa</taxon>
        <taxon>Arthropoda</taxon>
        <taxon>Chelicerata</taxon>
        <taxon>Arachnida</taxon>
        <taxon>Araneae</taxon>
        <taxon>Araneomorphae</taxon>
        <taxon>Entelegynae</taxon>
        <taxon>Araneoidea</taxon>
        <taxon>Nephilidae</taxon>
        <taxon>Trichonephila</taxon>
    </lineage>
</organism>